<dbReference type="FunFam" id="2.20.70.10:FF:000001">
    <property type="entry name" value="Membrane-associated guanylate kinase, WW and PDZ domain-containing protein 1"/>
    <property type="match status" value="1"/>
</dbReference>
<feature type="domain" description="PDZ" evidence="4">
    <location>
        <begin position="1166"/>
        <end position="1245"/>
    </location>
</feature>
<feature type="compositionally biased region" description="Low complexity" evidence="2">
    <location>
        <begin position="1010"/>
        <end position="1022"/>
    </location>
</feature>
<reference evidence="6 7" key="1">
    <citation type="submission" date="2025-04" db="UniProtKB">
        <authorList>
            <consortium name="RefSeq"/>
        </authorList>
    </citation>
    <scope>IDENTIFICATION</scope>
    <source>
        <strain evidence="6 7">11010-0011.00</strain>
        <tissue evidence="6 7">Whole body</tissue>
    </source>
</reference>
<evidence type="ECO:0000313" key="7">
    <source>
        <dbReference type="RefSeq" id="XP_030369027.1"/>
    </source>
</evidence>
<keyword evidence="1" id="KW-0677">Repeat</keyword>
<dbReference type="CDD" id="cd06734">
    <property type="entry name" value="PDZ4_MAGI-1_3-like"/>
    <property type="match status" value="1"/>
</dbReference>
<dbReference type="CDD" id="cd06731">
    <property type="entry name" value="PDZ1_MAGI-1_3-like"/>
    <property type="match status" value="1"/>
</dbReference>
<dbReference type="RefSeq" id="XP_030369026.1">
    <property type="nucleotide sequence ID" value="XM_030513166.1"/>
</dbReference>
<dbReference type="RefSeq" id="XP_030369027.1">
    <property type="nucleotide sequence ID" value="XM_030513167.1"/>
</dbReference>
<feature type="region of interest" description="Disordered" evidence="2">
    <location>
        <begin position="293"/>
        <end position="328"/>
    </location>
</feature>
<evidence type="ECO:0000259" key="3">
    <source>
        <dbReference type="PROSITE" id="PS50020"/>
    </source>
</evidence>
<dbReference type="GO" id="GO:0005737">
    <property type="term" value="C:cytoplasm"/>
    <property type="evidence" value="ECO:0007669"/>
    <property type="project" value="TreeGrafter"/>
</dbReference>
<evidence type="ECO:0000313" key="5">
    <source>
        <dbReference type="Proteomes" id="UP000504634"/>
    </source>
</evidence>
<dbReference type="PROSITE" id="PS50106">
    <property type="entry name" value="PDZ"/>
    <property type="match status" value="4"/>
</dbReference>
<dbReference type="GO" id="GO:0007165">
    <property type="term" value="P:signal transduction"/>
    <property type="evidence" value="ECO:0007669"/>
    <property type="project" value="TreeGrafter"/>
</dbReference>
<feature type="compositionally biased region" description="Low complexity" evidence="2">
    <location>
        <begin position="1252"/>
        <end position="1289"/>
    </location>
</feature>
<dbReference type="FunFam" id="2.20.70.10:FF:000081">
    <property type="entry name" value="PDZ domain-containing protein"/>
    <property type="match status" value="1"/>
</dbReference>
<feature type="region of interest" description="Disordered" evidence="2">
    <location>
        <begin position="417"/>
        <end position="441"/>
    </location>
</feature>
<keyword evidence="5" id="KW-1185">Reference proteome</keyword>
<name>A0A6J2T293_DROLE</name>
<dbReference type="FunFam" id="2.30.42.10:FF:000005">
    <property type="entry name" value="Membrane associated guanylate kinase, WW and PDZ domain containing 1"/>
    <property type="match status" value="1"/>
</dbReference>
<dbReference type="Pfam" id="PF00397">
    <property type="entry name" value="WW"/>
    <property type="match status" value="1"/>
</dbReference>
<dbReference type="Gene3D" id="2.30.42.10">
    <property type="match status" value="4"/>
</dbReference>
<dbReference type="InterPro" id="IPR036034">
    <property type="entry name" value="PDZ_sf"/>
</dbReference>
<feature type="region of interest" description="Disordered" evidence="2">
    <location>
        <begin position="1304"/>
        <end position="1323"/>
    </location>
</feature>
<evidence type="ECO:0000256" key="2">
    <source>
        <dbReference type="SAM" id="MobiDB-lite"/>
    </source>
</evidence>
<dbReference type="PANTHER" id="PTHR10316">
    <property type="entry name" value="MEMBRANE ASSOCIATED GUANYLATE KINASE-RELATED"/>
    <property type="match status" value="1"/>
</dbReference>
<dbReference type="Pfam" id="PF00595">
    <property type="entry name" value="PDZ"/>
    <property type="match status" value="3"/>
</dbReference>
<feature type="region of interest" description="Disordered" evidence="2">
    <location>
        <begin position="1250"/>
        <end position="1296"/>
    </location>
</feature>
<feature type="compositionally biased region" description="Basic and acidic residues" evidence="2">
    <location>
        <begin position="198"/>
        <end position="208"/>
    </location>
</feature>
<feature type="domain" description="PDZ" evidence="4">
    <location>
        <begin position="641"/>
        <end position="717"/>
    </location>
</feature>
<dbReference type="CDD" id="cd06732">
    <property type="entry name" value="PDZ2_MAGI-1_3-like"/>
    <property type="match status" value="1"/>
</dbReference>
<dbReference type="SUPFAM" id="SSF51045">
    <property type="entry name" value="WW domain"/>
    <property type="match status" value="2"/>
</dbReference>
<feature type="compositionally biased region" description="Polar residues" evidence="2">
    <location>
        <begin position="212"/>
        <end position="223"/>
    </location>
</feature>
<dbReference type="CTD" id="37403"/>
<feature type="compositionally biased region" description="Low complexity" evidence="2">
    <location>
        <begin position="417"/>
        <end position="434"/>
    </location>
</feature>
<gene>
    <name evidence="6 7" type="primary">LOC115620046</name>
</gene>
<evidence type="ECO:0000313" key="6">
    <source>
        <dbReference type="RefSeq" id="XP_030369026.1"/>
    </source>
</evidence>
<dbReference type="Gene3D" id="2.20.70.10">
    <property type="match status" value="2"/>
</dbReference>
<evidence type="ECO:0000259" key="4">
    <source>
        <dbReference type="PROSITE" id="PS50106"/>
    </source>
</evidence>
<evidence type="ECO:0000256" key="1">
    <source>
        <dbReference type="ARBA" id="ARBA00022737"/>
    </source>
</evidence>
<dbReference type="CDD" id="cd06733">
    <property type="entry name" value="PDZ3_MAGI-1_3-like"/>
    <property type="match status" value="1"/>
</dbReference>
<dbReference type="OrthoDB" id="66881at2759"/>
<dbReference type="GeneID" id="115620046"/>
<dbReference type="InterPro" id="IPR036020">
    <property type="entry name" value="WW_dom_sf"/>
</dbReference>
<dbReference type="CDD" id="cd00201">
    <property type="entry name" value="WW"/>
    <property type="match status" value="2"/>
</dbReference>
<dbReference type="PROSITE" id="PS50020">
    <property type="entry name" value="WW_DOMAIN_2"/>
    <property type="match status" value="2"/>
</dbReference>
<accession>A0A6J2T293</accession>
<dbReference type="InterPro" id="IPR001478">
    <property type="entry name" value="PDZ"/>
</dbReference>
<dbReference type="SMART" id="SM00456">
    <property type="entry name" value="WW"/>
    <property type="match status" value="2"/>
</dbReference>
<organism evidence="5 7">
    <name type="scientific">Drosophila lebanonensis</name>
    <name type="common">Fruit fly</name>
    <name type="synonym">Scaptodrosophila lebanonensis</name>
    <dbReference type="NCBI Taxonomy" id="7225"/>
    <lineage>
        <taxon>Eukaryota</taxon>
        <taxon>Metazoa</taxon>
        <taxon>Ecdysozoa</taxon>
        <taxon>Arthropoda</taxon>
        <taxon>Hexapoda</taxon>
        <taxon>Insecta</taxon>
        <taxon>Pterygota</taxon>
        <taxon>Neoptera</taxon>
        <taxon>Endopterygota</taxon>
        <taxon>Diptera</taxon>
        <taxon>Brachycera</taxon>
        <taxon>Muscomorpha</taxon>
        <taxon>Ephydroidea</taxon>
        <taxon>Drosophilidae</taxon>
        <taxon>Scaptodrosophila</taxon>
    </lineage>
</organism>
<feature type="domain" description="WW" evidence="3">
    <location>
        <begin position="326"/>
        <end position="359"/>
    </location>
</feature>
<dbReference type="PROSITE" id="PS01159">
    <property type="entry name" value="WW_DOMAIN_1"/>
    <property type="match status" value="1"/>
</dbReference>
<feature type="region of interest" description="Disordered" evidence="2">
    <location>
        <begin position="1009"/>
        <end position="1040"/>
    </location>
</feature>
<feature type="compositionally biased region" description="Polar residues" evidence="2">
    <location>
        <begin position="1310"/>
        <end position="1323"/>
    </location>
</feature>
<sequence length="1323" mass="142478">MPIITATTTATSGGIVAAAARSGAIAKAVVGLDIGSAETANLTPTPPATATTAVTSDYLLLQQQQQQFNHHYYQHHQQQQQLAAPQTMLNAAHQHPVNAGAAAVAVSSAPTAATAVATATENPTAAADVPITSATATSFATFNGNSNLNSNLANGSNHSSSKNLNCNNNVNDNGCDVAGNTSSIRLGPPPPPPATKKSMAEHASREDVASLGGTSSVNSQMSAHNHFIGNTNNNNSASSNIGIGINGLPLHINHNHINNANSNGAPARPTGHPSSILKGSKENLLQNTYYNGEGGESSLGSECGGMDNHNHSHATASHEDPGDGLGPLPPKWETAYTERGELYFIDHNTGTSHWLDPRLSKYQKKSLEDCCEDELPYGWEKIEDSLYGTYFIDHVNRRTQYENPVLEAKRRAAEQRQLLQQQEQQDQQLQQQRAKTPTTTQLVQDPVAALDAATEATPKTLLPYKFTRNPAELQGQRISTTLLKSARGLGITIVGGDGGSNPNDGGVEEFLQIKTVVPNGPAWLDGQLQTGDVLVYVNDTCVLGFTHHDMVSIFQSILPGETATLEVCRGYPLPFDPNDPNTEVVTTIAVDGITSESEKQRRMIMDLNMDGNYNFLDLSGDGTSKGAGSGFILMKKPEIHTFSIIKGTMGFGFTIADSACGQKVKKILDRNCCTQLQEGDVLLEINDINVRNKSHVYVVEVLKECSKTAPTTVKIQRVPNEEVPVVSQSQSGNGGNSFGNVAKLRKNFVGGTATTGGGLFRSKTPTADLYSTQPKEVLPMRPKTPLVDTRRARVQTPNELLETDGPLATLAESKTHVDGKSNNSLQELDEIPFMDPYPKMVSRLSERLAEASLQSDNNGYSTAPTHFTSQEQYVSPNYNPIYGLTALPPSMQPLPQNAAATTGAPAPTHLYGPLTTPLGLMTPNSTANTGAVYGQTQHHHDSCYCYDCQNLKFRPQHVSPLGYFAPQPLPSSASTAQYSPLQAAHIQNERMQRRVNELLSDRRRVGFANLDPPLHQHQQPQQDHQHHHQQLPHQHSPAATSWLAGGTRNGALLDASEDADQCELTEVTLERQALGFGFRIVGGTEEGSQVTVGHIVPGGAADQDQRIATGDEILSIDGINVLNSSHHKVVSLVGESALRGQVTMILRRRRTQQHATLTQLRRYPYDVIVSRHENEGFGFVIISSSNHYYGSTIGKLIPASPADRCGELKVGDRIIAVNRIDIAGMSHGDVVNLIKESGLHVRLTIGCPIKEGPSPSGNSGLGSNTPLQASPSLLKSAQSQLPPQQQQQQQHHHQPQQLDMIGGYIERPGTSMTTLSLHQQPQL</sequence>
<dbReference type="InterPro" id="IPR001202">
    <property type="entry name" value="WW_dom"/>
</dbReference>
<protein>
    <submittedName>
        <fullName evidence="6 7">Uncharacterized protein LOC115620046</fullName>
    </submittedName>
</protein>
<feature type="domain" description="WW" evidence="3">
    <location>
        <begin position="373"/>
        <end position="406"/>
    </location>
</feature>
<dbReference type="Proteomes" id="UP000504634">
    <property type="component" value="Unplaced"/>
</dbReference>
<feature type="domain" description="PDZ" evidence="4">
    <location>
        <begin position="479"/>
        <end position="556"/>
    </location>
</feature>
<proteinExistence type="predicted"/>
<feature type="region of interest" description="Disordered" evidence="2">
    <location>
        <begin position="177"/>
        <end position="231"/>
    </location>
</feature>
<dbReference type="FunFam" id="2.30.42.10:FF:000232">
    <property type="entry name" value="Uncharacterized protein, isoform A"/>
    <property type="match status" value="1"/>
</dbReference>
<feature type="domain" description="PDZ" evidence="4">
    <location>
        <begin position="1066"/>
        <end position="1136"/>
    </location>
</feature>
<dbReference type="SMART" id="SM00228">
    <property type="entry name" value="PDZ"/>
    <property type="match status" value="4"/>
</dbReference>
<dbReference type="FunFam" id="2.30.42.10:FF:000258">
    <property type="entry name" value="Uncharacterized protein, isoform A"/>
    <property type="match status" value="1"/>
</dbReference>
<dbReference type="PANTHER" id="PTHR10316:SF40">
    <property type="entry name" value="LD27118P"/>
    <property type="match status" value="1"/>
</dbReference>
<dbReference type="SUPFAM" id="SSF50156">
    <property type="entry name" value="PDZ domain-like"/>
    <property type="match status" value="4"/>
</dbReference>